<dbReference type="Pfam" id="PF12783">
    <property type="entry name" value="Sec7-like_HUS"/>
    <property type="match status" value="1"/>
</dbReference>
<organism evidence="6 7">
    <name type="scientific">Tetrahymena thermophila (strain SB210)</name>
    <dbReference type="NCBI Taxonomy" id="312017"/>
    <lineage>
        <taxon>Eukaryota</taxon>
        <taxon>Sar</taxon>
        <taxon>Alveolata</taxon>
        <taxon>Ciliophora</taxon>
        <taxon>Intramacronucleata</taxon>
        <taxon>Oligohymenophorea</taxon>
        <taxon>Hymenostomatida</taxon>
        <taxon>Tetrahymenina</taxon>
        <taxon>Tetrahymenidae</taxon>
        <taxon>Tetrahymena</taxon>
    </lineage>
</organism>
<dbReference type="GO" id="GO:0005737">
    <property type="term" value="C:cytoplasm"/>
    <property type="evidence" value="ECO:0007669"/>
    <property type="project" value="UniProtKB-SubCell"/>
</dbReference>
<accession>Q22E49</accession>
<dbReference type="PANTHER" id="PTHR10663:SF375">
    <property type="entry name" value="LD29171P"/>
    <property type="match status" value="1"/>
</dbReference>
<dbReference type="GeneID" id="7835598"/>
<name>Q22E49_TETTS</name>
<dbReference type="Pfam" id="PF01369">
    <property type="entry name" value="Sec7"/>
    <property type="match status" value="1"/>
</dbReference>
<feature type="domain" description="SEC7" evidence="5">
    <location>
        <begin position="680"/>
        <end position="871"/>
    </location>
</feature>
<evidence type="ECO:0000313" key="7">
    <source>
        <dbReference type="Proteomes" id="UP000009168"/>
    </source>
</evidence>
<dbReference type="PANTHER" id="PTHR10663">
    <property type="entry name" value="GUANYL-NUCLEOTIDE EXCHANGE FACTOR"/>
    <property type="match status" value="1"/>
</dbReference>
<dbReference type="Gene3D" id="1.10.1000.11">
    <property type="entry name" value="Arf Nucleotide-binding Site Opener,domain 2"/>
    <property type="match status" value="1"/>
</dbReference>
<keyword evidence="3" id="KW-0175">Coiled coil</keyword>
<feature type="region of interest" description="Disordered" evidence="4">
    <location>
        <begin position="1716"/>
        <end position="1752"/>
    </location>
</feature>
<keyword evidence="7" id="KW-1185">Reference proteome</keyword>
<dbReference type="KEGG" id="tet:TTHERM_00895780"/>
<feature type="compositionally biased region" description="Polar residues" evidence="4">
    <location>
        <begin position="1739"/>
        <end position="1752"/>
    </location>
</feature>
<dbReference type="EMBL" id="GG662758">
    <property type="protein sequence ID" value="EAR83565.3"/>
    <property type="molecule type" value="Genomic_DNA"/>
</dbReference>
<evidence type="ECO:0000256" key="3">
    <source>
        <dbReference type="SAM" id="Coils"/>
    </source>
</evidence>
<evidence type="ECO:0000256" key="2">
    <source>
        <dbReference type="ARBA" id="ARBA00022490"/>
    </source>
</evidence>
<dbReference type="InterPro" id="IPR000904">
    <property type="entry name" value="Sec7_dom"/>
</dbReference>
<protein>
    <submittedName>
        <fullName evidence="6">Sec7 domain protein</fullName>
    </submittedName>
</protein>
<feature type="region of interest" description="Disordered" evidence="4">
    <location>
        <begin position="217"/>
        <end position="236"/>
    </location>
</feature>
<dbReference type="FunFam" id="1.10.1000.11:FF:000002">
    <property type="entry name" value="Cytohesin 1"/>
    <property type="match status" value="1"/>
</dbReference>
<evidence type="ECO:0000256" key="4">
    <source>
        <dbReference type="SAM" id="MobiDB-lite"/>
    </source>
</evidence>
<dbReference type="SMART" id="SM00222">
    <property type="entry name" value="Sec7"/>
    <property type="match status" value="1"/>
</dbReference>
<dbReference type="InterPro" id="IPR032691">
    <property type="entry name" value="Mon2/Sec7/BIG1-like_HUS"/>
</dbReference>
<dbReference type="PROSITE" id="PS50190">
    <property type="entry name" value="SEC7"/>
    <property type="match status" value="1"/>
</dbReference>
<dbReference type="InterPro" id="IPR015403">
    <property type="entry name" value="Mon2/Sec7/BIG1-like_HDS"/>
</dbReference>
<dbReference type="CDD" id="cd23022">
    <property type="entry name" value="zf-HIT_DDX59"/>
    <property type="match status" value="1"/>
</dbReference>
<dbReference type="Pfam" id="PF09324">
    <property type="entry name" value="Sec7-like_HDS"/>
    <property type="match status" value="1"/>
</dbReference>
<dbReference type="GO" id="GO:0032012">
    <property type="term" value="P:regulation of ARF protein signal transduction"/>
    <property type="evidence" value="ECO:0007669"/>
    <property type="project" value="InterPro"/>
</dbReference>
<evidence type="ECO:0000259" key="5">
    <source>
        <dbReference type="PROSITE" id="PS50190"/>
    </source>
</evidence>
<dbReference type="OrthoDB" id="18431at2759"/>
<dbReference type="InterPro" id="IPR035999">
    <property type="entry name" value="Sec7_dom_sf"/>
</dbReference>
<evidence type="ECO:0000256" key="1">
    <source>
        <dbReference type="ARBA" id="ARBA00004496"/>
    </source>
</evidence>
<dbReference type="Gene3D" id="1.10.220.20">
    <property type="match status" value="1"/>
</dbReference>
<feature type="coiled-coil region" evidence="3">
    <location>
        <begin position="1688"/>
        <end position="1715"/>
    </location>
</feature>
<feature type="compositionally biased region" description="Low complexity" evidence="4">
    <location>
        <begin position="1716"/>
        <end position="1738"/>
    </location>
</feature>
<dbReference type="InParanoid" id="Q22E49"/>
<dbReference type="Proteomes" id="UP000009168">
    <property type="component" value="Unassembled WGS sequence"/>
</dbReference>
<comment type="subcellular location">
    <subcellularLocation>
        <location evidence="1">Cytoplasm</location>
    </subcellularLocation>
</comment>
<dbReference type="eggNOG" id="KOG0929">
    <property type="taxonomic scope" value="Eukaryota"/>
</dbReference>
<dbReference type="RefSeq" id="XP_001031228.3">
    <property type="nucleotide sequence ID" value="XM_001031228.3"/>
</dbReference>
<evidence type="ECO:0000313" key="6">
    <source>
        <dbReference type="EMBL" id="EAR83565.3"/>
    </source>
</evidence>
<dbReference type="HOGENOM" id="CLU_000691_1_2_1"/>
<dbReference type="GO" id="GO:0005085">
    <property type="term" value="F:guanyl-nucleotide exchange factor activity"/>
    <property type="evidence" value="ECO:0007669"/>
    <property type="project" value="InterPro"/>
</dbReference>
<dbReference type="STRING" id="312017.Q22E49"/>
<dbReference type="InterPro" id="IPR046455">
    <property type="entry name" value="Sec7/BIG1-like_C"/>
</dbReference>
<dbReference type="InterPro" id="IPR023394">
    <property type="entry name" value="Sec7_C_sf"/>
</dbReference>
<feature type="compositionally biased region" description="Low complexity" evidence="4">
    <location>
        <begin position="224"/>
        <end position="236"/>
    </location>
</feature>
<dbReference type="SUPFAM" id="SSF48425">
    <property type="entry name" value="Sec7 domain"/>
    <property type="match status" value="1"/>
</dbReference>
<reference evidence="7" key="1">
    <citation type="journal article" date="2006" name="PLoS Biol.">
        <title>Macronuclear genome sequence of the ciliate Tetrahymena thermophila, a model eukaryote.</title>
        <authorList>
            <person name="Eisen J.A."/>
            <person name="Coyne R.S."/>
            <person name="Wu M."/>
            <person name="Wu D."/>
            <person name="Thiagarajan M."/>
            <person name="Wortman J.R."/>
            <person name="Badger J.H."/>
            <person name="Ren Q."/>
            <person name="Amedeo P."/>
            <person name="Jones K.M."/>
            <person name="Tallon L.J."/>
            <person name="Delcher A.L."/>
            <person name="Salzberg S.L."/>
            <person name="Silva J.C."/>
            <person name="Haas B.J."/>
            <person name="Majoros W.H."/>
            <person name="Farzad M."/>
            <person name="Carlton J.M."/>
            <person name="Smith R.K. Jr."/>
            <person name="Garg J."/>
            <person name="Pearlman R.E."/>
            <person name="Karrer K.M."/>
            <person name="Sun L."/>
            <person name="Manning G."/>
            <person name="Elde N.C."/>
            <person name="Turkewitz A.P."/>
            <person name="Asai D.J."/>
            <person name="Wilkes D.E."/>
            <person name="Wang Y."/>
            <person name="Cai H."/>
            <person name="Collins K."/>
            <person name="Stewart B.A."/>
            <person name="Lee S.R."/>
            <person name="Wilamowska K."/>
            <person name="Weinberg Z."/>
            <person name="Ruzzo W.L."/>
            <person name="Wloga D."/>
            <person name="Gaertig J."/>
            <person name="Frankel J."/>
            <person name="Tsao C.-C."/>
            <person name="Gorovsky M.A."/>
            <person name="Keeling P.J."/>
            <person name="Waller R.F."/>
            <person name="Patron N.J."/>
            <person name="Cherry J.M."/>
            <person name="Stover N.A."/>
            <person name="Krieger C.J."/>
            <person name="del Toro C."/>
            <person name="Ryder H.F."/>
            <person name="Williamson S.C."/>
            <person name="Barbeau R.A."/>
            <person name="Hamilton E.P."/>
            <person name="Orias E."/>
        </authorList>
    </citation>
    <scope>NUCLEOTIDE SEQUENCE [LARGE SCALE GENOMIC DNA]</scope>
    <source>
        <strain evidence="7">SB210</strain>
    </source>
</reference>
<sequence length="1854" mass="216145">MEQYADSLQTFKTILGEAFTDILKHLPKKYKDFRELVQKTQEEVMNEKDKKAINGNKYFIIFSMAIGSHIPRLCQSCIHYIEKLIAYRFMDGNCYDYTQDKLSIDGEKKAQIDPNRKLIDQIIDSICDCVNLKDENVHLQIIRSLLTIATSSICQVHGQNLEKIMRTLIVIHCTSKQPQIQDPSKHSFTQIILETFKRMEKNTLLSQEETQIYQNKKQIGPVFNPNSSSSYRSQGNSSNILLSADQSVYLMQNHEGQQQQQQQQNSVQIDPLTSNNELMNQMVIQIDEDQQKQIISNYVSKVVTNLVDDVCIYEDKIKKIQRKYMNQPENEVQKQAEINLIPRKSVPNMQDVDTPQYKKTTIASIKNEKEIDAGKFGWCFVCRNEASNFCKDTRVPICSKECKKQHMEEVARIARLCFKGQEVAVNQYIIDALTVFQFLCKLSQEDPNNNLNANQLRQKVIILELILKVMDQAGSVFLSRKEFVQAVQDKLVPSLLQNCLSTEKSVYGLSFSIVANLIDNFRENLKTEISVFIENIFVKILESTNSNFFNRVYCLKVFNKIFSIPRAVIEMFVNYDCSMNQNNTIEQLITLLTKISQGKYQKAEFQNLIQPEQAQELKNLSLECIVQLMQSINDFVMICDAQENQVVSKSELPSKEEQNLQTENENNISKVNNQDEIKDPIERERQMKLEFQKGISKFNFKPKVGIRHFIQHGLIEEGNPKHLAELFFKFNNQINHEKIGEIFGSHEENNKRILAEFIEYLNFENLDLVNSLRKYLTYFQLPGEGEQVDRILEKFGEKYSLDNPECYKNATTSYTLSYALMMLHTSSHSAQVQEKERMTLPQFIKLVKGIDDGNDLPEQMVVNMYNDVKKNPLGIHHLEASKKAFEDALTSSVSRKHEMFLKETEQMFEKGQMKIQRKENEKYIQVFTKDYILSLLQIVWSPVFATISQATMIEQEKERENLDLIAKVLTGFKNSIKLLGQFGMLTERETFVFELCRLTGLLTPQKLIRQKNVQAIKIMLEICTQCRNYLGRSWKILLECVSKLDNYYLIAQNLRRDIDLLNNDTYFQDNNNMHQDEIDKYNSQVIMKYIDMSEIDKIFHLSNQFDAETIVEFIRCLCELSKEELENIHNPRIFCIQRIGEVTEFNMSRVRIIWNKIWDILKVHYNNVGCHNNIRVSCLAIDSLKQLAVKFLEKTELAHYQFQKDFLSPFEYIYQRNPQQNLEIKELILRCLFMMTMSKAQYLRSGWKVILRVVNLTLQEDSQILLDLAIQITDLIMNQKNLDNTLDVFGDLIHALTNQTKYKNDMIALKALDHLKKCIQYLVENTQQEKDKDQEQKQHNKNITAMEASMTSEAIAEDDTSSRHSKNTKQNIIINESKRLLEGYSIPILSNFASFFNDDRPKMIIKSVTYLFDSIKQYSYTFNQEFWNLIFKGVLRPLFDDMQFTFQKNKSGQTDIIKATKNACQKAFTELVNIFVQQFDTLHPCLTDFIAIMNNSISTNQEIISSISLSSLKTFLSRIGQKLNENEWNLIIESLQGLALNCKPIEMLEAKNASEDFNVPIQQLLSKPIYKDTKYDVNIDCQKNIIQCVIFKNMVELILNIIEEFTNNLNEKQIDSLTYILKDFSEFCDEFNSRLYLRFYLWKSGLNSKNEAIPVLGKQEKLSKGGVLLVLYERYKRTQSLESLDIFLGETENYLRQLENVLNEIKQNNEQQILKQQQQQLQQQSQSQSQNSIKNSKQGFSENNTPQMSERGQQNQVIQNVNTMHLNDKLLSYAYEDKERQLKALRFIVGSYILPNLHDIDPKEIGERLRKIVNLLLEVSNQDADIDDDFNYNLKIILKKYFNFVFDLASSTKR</sequence>
<keyword evidence="2" id="KW-0963">Cytoplasm</keyword>
<dbReference type="CDD" id="cd00171">
    <property type="entry name" value="Sec7"/>
    <property type="match status" value="1"/>
</dbReference>
<dbReference type="Pfam" id="PF20252">
    <property type="entry name" value="BIG2_C"/>
    <property type="match status" value="1"/>
</dbReference>
<gene>
    <name evidence="6" type="ORF">TTHERM_00895780</name>
</gene>
<proteinExistence type="predicted"/>